<reference evidence="3" key="1">
    <citation type="submission" date="2015-09" db="EMBL/GenBank/DDBJ databases">
        <authorList>
            <consortium name="Pathogen Informatics"/>
        </authorList>
    </citation>
    <scope>NUCLEOTIDE SEQUENCE [LARGE SCALE GENOMIC DNA]</scope>
    <source>
        <strain evidence="3">Lake Konstanz</strain>
    </source>
</reference>
<feature type="region of interest" description="Disordered" evidence="1">
    <location>
        <begin position="1"/>
        <end position="72"/>
    </location>
</feature>
<keyword evidence="3" id="KW-1185">Reference proteome</keyword>
<protein>
    <submittedName>
        <fullName evidence="2">Uncharacterized protein</fullName>
    </submittedName>
</protein>
<accession>A0A0S4JRE6</accession>
<proteinExistence type="predicted"/>
<organism evidence="2 3">
    <name type="scientific">Bodo saltans</name>
    <name type="common">Flagellated protozoan</name>
    <dbReference type="NCBI Taxonomy" id="75058"/>
    <lineage>
        <taxon>Eukaryota</taxon>
        <taxon>Discoba</taxon>
        <taxon>Euglenozoa</taxon>
        <taxon>Kinetoplastea</taxon>
        <taxon>Metakinetoplastina</taxon>
        <taxon>Eubodonida</taxon>
        <taxon>Bodonidae</taxon>
        <taxon>Bodo</taxon>
    </lineage>
</organism>
<feature type="compositionally biased region" description="Low complexity" evidence="1">
    <location>
        <begin position="9"/>
        <end position="24"/>
    </location>
</feature>
<evidence type="ECO:0000313" key="2">
    <source>
        <dbReference type="EMBL" id="CUG91888.1"/>
    </source>
</evidence>
<dbReference type="Proteomes" id="UP000051952">
    <property type="component" value="Unassembled WGS sequence"/>
</dbReference>
<sequence length="273" mass="30623">MTNSTVDGSRPTSPRRPLSAPSSSHRFHGVQRTPLPSSEVMMSKASPTTMLITVPRPTSPRAGTPKTQREVSQNLRERILNIERKKMYGACSTNRPRFQVTKRVDPSLLLRRPDSSAASIPAPPPSLVIAGAKTKHSTPVSGDERVASSLAASSRPPFQIRPNRRTIYDIQVSAARTESLQHTEPYVRIRPFAKILRLPEDEATEYVEAELEAGYYKRWVYNVEGKRPDMPPSLEQFFGDREDFEAQDDVAIKEWRDRITAAAAEHHGTPQKK</sequence>
<dbReference type="EMBL" id="CYKH01001978">
    <property type="protein sequence ID" value="CUG91888.1"/>
    <property type="molecule type" value="Genomic_DNA"/>
</dbReference>
<evidence type="ECO:0000313" key="3">
    <source>
        <dbReference type="Proteomes" id="UP000051952"/>
    </source>
</evidence>
<dbReference type="AlphaFoldDB" id="A0A0S4JRE6"/>
<gene>
    <name evidence="2" type="ORF">BSAL_02425</name>
</gene>
<evidence type="ECO:0000256" key="1">
    <source>
        <dbReference type="SAM" id="MobiDB-lite"/>
    </source>
</evidence>
<feature type="region of interest" description="Disordered" evidence="1">
    <location>
        <begin position="136"/>
        <end position="158"/>
    </location>
</feature>
<dbReference type="VEuPathDB" id="TriTrypDB:BSAL_02425"/>
<name>A0A0S4JRE6_BODSA</name>